<proteinExistence type="predicted"/>
<dbReference type="AlphaFoldDB" id="A0AAW4PWT5"/>
<dbReference type="PANTHER" id="PTHR46546:SF4">
    <property type="entry name" value="SHEWANELLA-LIKE PROTEIN PHOSPHATASE 1"/>
    <property type="match status" value="1"/>
</dbReference>
<dbReference type="GO" id="GO:0016787">
    <property type="term" value="F:hydrolase activity"/>
    <property type="evidence" value="ECO:0007669"/>
    <property type="project" value="InterPro"/>
</dbReference>
<dbReference type="Pfam" id="PF00149">
    <property type="entry name" value="Metallophos"/>
    <property type="match status" value="1"/>
</dbReference>
<dbReference type="Gene3D" id="3.60.21.10">
    <property type="match status" value="1"/>
</dbReference>
<keyword evidence="4" id="KW-1185">Reference proteome</keyword>
<evidence type="ECO:0000313" key="3">
    <source>
        <dbReference type="EMBL" id="MBX0325641.1"/>
    </source>
</evidence>
<dbReference type="PANTHER" id="PTHR46546">
    <property type="entry name" value="SHEWANELLA-LIKE PROTEIN PHOSPHATASE 1"/>
    <property type="match status" value="1"/>
</dbReference>
<organism evidence="3 4">
    <name type="scientific">Haloarcula rubra</name>
    <dbReference type="NCBI Taxonomy" id="2487747"/>
    <lineage>
        <taxon>Archaea</taxon>
        <taxon>Methanobacteriati</taxon>
        <taxon>Methanobacteriota</taxon>
        <taxon>Stenosarchaea group</taxon>
        <taxon>Halobacteria</taxon>
        <taxon>Halobacteriales</taxon>
        <taxon>Haloarculaceae</taxon>
        <taxon>Haloarcula</taxon>
    </lineage>
</organism>
<name>A0AAW4PWT5_9EURY</name>
<sequence length="321" mass="34856">MQSERTRSDDRSRQTDFPLTDHSADAVSGDYRDSVDAHVSSEDNGPLIVSISDIHGFLDAARSALLTLGDHPDYDPIVEQDEAGNLHWASNDYVLVFNGDLVDRGPANVETIQMVARLIEQAPRGRVRVTLGNHEMGILTQALFSWGSWFSGQVGPDARRSLVTAIRNGHVVAAYKGYTVTYAHAGHNDPYDVTTVNRNLADAASQLHGTIGSADDVTIQQQIVQDNPLVLGMGTRHPKGPDAGLIWLDFQHLQRDAPPQVVGHTRHDTITHKGQVICQNVIRNTVDTPGGEAVLVEDSAGLASLRRDATGDVTEQPVTLE</sequence>
<feature type="region of interest" description="Disordered" evidence="1">
    <location>
        <begin position="1"/>
        <end position="29"/>
    </location>
</feature>
<feature type="compositionally biased region" description="Basic and acidic residues" evidence="1">
    <location>
        <begin position="1"/>
        <end position="14"/>
    </location>
</feature>
<protein>
    <submittedName>
        <fullName evidence="3">Metallophosphoesterase</fullName>
    </submittedName>
</protein>
<dbReference type="RefSeq" id="WP_220620505.1">
    <property type="nucleotide sequence ID" value="NZ_RKLR01000017.1"/>
</dbReference>
<comment type="caution">
    <text evidence="3">The sequence shown here is derived from an EMBL/GenBank/DDBJ whole genome shotgun (WGS) entry which is preliminary data.</text>
</comment>
<accession>A0AAW4PWT5</accession>
<dbReference type="Proteomes" id="UP001430377">
    <property type="component" value="Unassembled WGS sequence"/>
</dbReference>
<feature type="domain" description="Calcineurin-like phosphoesterase" evidence="2">
    <location>
        <begin position="48"/>
        <end position="196"/>
    </location>
</feature>
<dbReference type="SUPFAM" id="SSF56300">
    <property type="entry name" value="Metallo-dependent phosphatases"/>
    <property type="match status" value="1"/>
</dbReference>
<reference evidence="3 4" key="1">
    <citation type="submission" date="2021-06" db="EMBL/GenBank/DDBJ databases">
        <title>Halomicroarcula sp. a new haloarchaeum isolated from saline soil.</title>
        <authorList>
            <person name="Duran-Viseras A."/>
            <person name="Sanchez-Porro C."/>
            <person name="Ventosa A."/>
        </authorList>
    </citation>
    <scope>NUCLEOTIDE SEQUENCE [LARGE SCALE GENOMIC DNA]</scope>
    <source>
        <strain evidence="3 4">F13</strain>
    </source>
</reference>
<evidence type="ECO:0000259" key="2">
    <source>
        <dbReference type="Pfam" id="PF00149"/>
    </source>
</evidence>
<gene>
    <name evidence="3" type="ORF">EGH21_21710</name>
</gene>
<dbReference type="EMBL" id="RKLR01000017">
    <property type="protein sequence ID" value="MBX0325641.1"/>
    <property type="molecule type" value="Genomic_DNA"/>
</dbReference>
<evidence type="ECO:0000256" key="1">
    <source>
        <dbReference type="SAM" id="MobiDB-lite"/>
    </source>
</evidence>
<evidence type="ECO:0000313" key="4">
    <source>
        <dbReference type="Proteomes" id="UP001430377"/>
    </source>
</evidence>
<dbReference type="InterPro" id="IPR004843">
    <property type="entry name" value="Calcineurin-like_PHP"/>
</dbReference>
<dbReference type="InterPro" id="IPR029052">
    <property type="entry name" value="Metallo-depent_PP-like"/>
</dbReference>